<dbReference type="Proteomes" id="UP000554520">
    <property type="component" value="Unassembled WGS sequence"/>
</dbReference>
<keyword evidence="3" id="KW-1185">Reference proteome</keyword>
<sequence length="40" mass="4206">MDVMGPKISEKLGPDEDKPGIPVIAIIGIPLLALLIVLLL</sequence>
<proteinExistence type="predicted"/>
<protein>
    <submittedName>
        <fullName evidence="2">Uncharacterized protein</fullName>
    </submittedName>
</protein>
<gene>
    <name evidence="2" type="ORF">FHS21_003466</name>
</gene>
<dbReference type="AlphaFoldDB" id="A0A839UDQ1"/>
<name>A0A839UDQ1_9HYPH</name>
<keyword evidence="1" id="KW-0812">Transmembrane</keyword>
<evidence type="ECO:0000256" key="1">
    <source>
        <dbReference type="SAM" id="Phobius"/>
    </source>
</evidence>
<comment type="caution">
    <text evidence="2">The sequence shown here is derived from an EMBL/GenBank/DDBJ whole genome shotgun (WGS) entry which is preliminary data.</text>
</comment>
<evidence type="ECO:0000313" key="2">
    <source>
        <dbReference type="EMBL" id="MBB3147050.1"/>
    </source>
</evidence>
<organism evidence="2 3">
    <name type="scientific">Phyllobacterium trifolii</name>
    <dbReference type="NCBI Taxonomy" id="300193"/>
    <lineage>
        <taxon>Bacteria</taxon>
        <taxon>Pseudomonadati</taxon>
        <taxon>Pseudomonadota</taxon>
        <taxon>Alphaproteobacteria</taxon>
        <taxon>Hyphomicrobiales</taxon>
        <taxon>Phyllobacteriaceae</taxon>
        <taxon>Phyllobacterium</taxon>
    </lineage>
</organism>
<keyword evidence="1" id="KW-0472">Membrane</keyword>
<feature type="transmembrane region" description="Helical" evidence="1">
    <location>
        <begin position="20"/>
        <end position="39"/>
    </location>
</feature>
<accession>A0A839UDQ1</accession>
<keyword evidence="1" id="KW-1133">Transmembrane helix</keyword>
<evidence type="ECO:0000313" key="3">
    <source>
        <dbReference type="Proteomes" id="UP000554520"/>
    </source>
</evidence>
<reference evidence="2 3" key="1">
    <citation type="submission" date="2020-08" db="EMBL/GenBank/DDBJ databases">
        <title>Genomic Encyclopedia of Type Strains, Phase III (KMG-III): the genomes of soil and plant-associated and newly described type strains.</title>
        <authorList>
            <person name="Whitman W."/>
        </authorList>
    </citation>
    <scope>NUCLEOTIDE SEQUENCE [LARGE SCALE GENOMIC DNA]</scope>
    <source>
        <strain evidence="2 3">CECT 7015</strain>
    </source>
</reference>
<dbReference type="EMBL" id="JACHXN010000010">
    <property type="protein sequence ID" value="MBB3147050.1"/>
    <property type="molecule type" value="Genomic_DNA"/>
</dbReference>
<dbReference type="RefSeq" id="WP_281386107.1">
    <property type="nucleotide sequence ID" value="NZ_JACHXN010000010.1"/>
</dbReference>